<dbReference type="EMBL" id="BGPR01000304">
    <property type="protein sequence ID" value="GBM11810.1"/>
    <property type="molecule type" value="Genomic_DNA"/>
</dbReference>
<proteinExistence type="predicted"/>
<organism evidence="1 2">
    <name type="scientific">Araneus ventricosus</name>
    <name type="common">Orbweaver spider</name>
    <name type="synonym">Epeira ventricosa</name>
    <dbReference type="NCBI Taxonomy" id="182803"/>
    <lineage>
        <taxon>Eukaryota</taxon>
        <taxon>Metazoa</taxon>
        <taxon>Ecdysozoa</taxon>
        <taxon>Arthropoda</taxon>
        <taxon>Chelicerata</taxon>
        <taxon>Arachnida</taxon>
        <taxon>Araneae</taxon>
        <taxon>Araneomorphae</taxon>
        <taxon>Entelegynae</taxon>
        <taxon>Araneoidea</taxon>
        <taxon>Araneidae</taxon>
        <taxon>Araneus</taxon>
    </lineage>
</organism>
<evidence type="ECO:0000313" key="2">
    <source>
        <dbReference type="Proteomes" id="UP000499080"/>
    </source>
</evidence>
<sequence>MHGGSAVESGFEPGILWPEAETLPLGHRGPVAFQLCKYTNLHDLAIVKQRINQILFDLEISSLNRQRNHLPSRSLDSSMPDISATTFTEASFIYNYRLSEDKSRDVTYEDNDYTIL</sequence>
<dbReference type="AlphaFoldDB" id="A0A4Y2D4Z4"/>
<accession>A0A4Y2D4Z4</accession>
<keyword evidence="2" id="KW-1185">Reference proteome</keyword>
<reference evidence="1 2" key="1">
    <citation type="journal article" date="2019" name="Sci. Rep.">
        <title>Orb-weaving spider Araneus ventricosus genome elucidates the spidroin gene catalogue.</title>
        <authorList>
            <person name="Kono N."/>
            <person name="Nakamura H."/>
            <person name="Ohtoshi R."/>
            <person name="Moran D.A.P."/>
            <person name="Shinohara A."/>
            <person name="Yoshida Y."/>
            <person name="Fujiwara M."/>
            <person name="Mori M."/>
            <person name="Tomita M."/>
            <person name="Arakawa K."/>
        </authorList>
    </citation>
    <scope>NUCLEOTIDE SEQUENCE [LARGE SCALE GENOMIC DNA]</scope>
</reference>
<protein>
    <submittedName>
        <fullName evidence="1">Uncharacterized protein</fullName>
    </submittedName>
</protein>
<dbReference type="Proteomes" id="UP000499080">
    <property type="component" value="Unassembled WGS sequence"/>
</dbReference>
<name>A0A4Y2D4Z4_ARAVE</name>
<evidence type="ECO:0000313" key="1">
    <source>
        <dbReference type="EMBL" id="GBM11810.1"/>
    </source>
</evidence>
<gene>
    <name evidence="1" type="ORF">AVEN_22934_1</name>
</gene>
<comment type="caution">
    <text evidence="1">The sequence shown here is derived from an EMBL/GenBank/DDBJ whole genome shotgun (WGS) entry which is preliminary data.</text>
</comment>